<reference evidence="1 2" key="1">
    <citation type="journal article" date="2011" name="BMC Genomics">
        <title>Genomic insights into an obligate epibiotic bacterial predator: Micavibrio aeruginosavorus ARL-13.</title>
        <authorList>
            <person name="Wang Z."/>
            <person name="Kadouri D."/>
            <person name="Wu M."/>
        </authorList>
    </citation>
    <scope>NUCLEOTIDE SEQUENCE [LARGE SCALE GENOMIC DNA]</scope>
    <source>
        <strain evidence="1 2">ARL-13</strain>
    </source>
</reference>
<organism evidence="1 2">
    <name type="scientific">Micavibrio aeruginosavorus (strain ARL-13)</name>
    <dbReference type="NCBI Taxonomy" id="856793"/>
    <lineage>
        <taxon>Bacteria</taxon>
        <taxon>Pseudomonadati</taxon>
        <taxon>Bdellovibrionota</taxon>
        <taxon>Bdellovibrionia</taxon>
        <taxon>Bdellovibrionales</taxon>
        <taxon>Pseudobdellovibrionaceae</taxon>
        <taxon>Micavibrio</taxon>
    </lineage>
</organism>
<dbReference type="KEGG" id="mai:MICA_1288"/>
<sequence length="297" mass="33649">MILELIHSIRRFPQSAGIDICVIDAGLTPEQVRHLEDGLVQKVVSPDWPGPLAARQGKLKGQDHLKACVARPFIPQHFPGYDIYIWLDGDVWVQDWSAVEVLITGARRDAITICPEVDRAYGKVTKISWIGPMPWRPRSFLYSNGKKAFSGKVARSLYPWPGVNAGVFSMRATVPYWARWQELIVKALRKGKIFTAEQLTLGMMIYLEGAKVEFLPSVYNWICAFNPMWDEKTQSFVEPYLPHNTIGIVHLCAMDDMRRDRSATVDTKTTDGRIVPMSYRYPFFDGIAESTDVARAA</sequence>
<dbReference type="HOGENOM" id="CLU_896955_0_0_5"/>
<evidence type="ECO:0000313" key="1">
    <source>
        <dbReference type="EMBL" id="AEP09610.1"/>
    </source>
</evidence>
<name>G2KSL0_MICAA</name>
<keyword evidence="2" id="KW-1185">Reference proteome</keyword>
<dbReference type="InterPro" id="IPR029044">
    <property type="entry name" value="Nucleotide-diphossugar_trans"/>
</dbReference>
<evidence type="ECO:0008006" key="3">
    <source>
        <dbReference type="Google" id="ProtNLM"/>
    </source>
</evidence>
<proteinExistence type="predicted"/>
<dbReference type="OrthoDB" id="7157498at2"/>
<dbReference type="EMBL" id="CP002382">
    <property type="protein sequence ID" value="AEP09610.1"/>
    <property type="molecule type" value="Genomic_DNA"/>
</dbReference>
<gene>
    <name evidence="1" type="ordered locus">MICA_1288</name>
</gene>
<evidence type="ECO:0000313" key="2">
    <source>
        <dbReference type="Proteomes" id="UP000009286"/>
    </source>
</evidence>
<dbReference type="Proteomes" id="UP000009286">
    <property type="component" value="Chromosome"/>
</dbReference>
<dbReference type="Gene3D" id="3.90.550.10">
    <property type="entry name" value="Spore Coat Polysaccharide Biosynthesis Protein SpsA, Chain A"/>
    <property type="match status" value="1"/>
</dbReference>
<dbReference type="SUPFAM" id="SSF53448">
    <property type="entry name" value="Nucleotide-diphospho-sugar transferases"/>
    <property type="match status" value="1"/>
</dbReference>
<dbReference type="AlphaFoldDB" id="G2KSL0"/>
<dbReference type="eggNOG" id="COG1442">
    <property type="taxonomic scope" value="Bacteria"/>
</dbReference>
<accession>G2KSL0</accession>
<dbReference type="STRING" id="856793.MICA_1288"/>
<protein>
    <recommendedName>
        <fullName evidence="3">Glycosyl transferase</fullName>
    </recommendedName>
</protein>